<evidence type="ECO:0000313" key="1">
    <source>
        <dbReference type="EMBL" id="KAK8579001.1"/>
    </source>
</evidence>
<proteinExistence type="predicted"/>
<evidence type="ECO:0000313" key="2">
    <source>
        <dbReference type="Proteomes" id="UP001472677"/>
    </source>
</evidence>
<keyword evidence="2" id="KW-1185">Reference proteome</keyword>
<reference evidence="1 2" key="1">
    <citation type="journal article" date="2024" name="G3 (Bethesda)">
        <title>Genome assembly of Hibiscus sabdariffa L. provides insights into metabolisms of medicinal natural products.</title>
        <authorList>
            <person name="Kim T."/>
        </authorList>
    </citation>
    <scope>NUCLEOTIDE SEQUENCE [LARGE SCALE GENOMIC DNA]</scope>
    <source>
        <strain evidence="1">TK-2024</strain>
        <tissue evidence="1">Old leaves</tissue>
    </source>
</reference>
<comment type="caution">
    <text evidence="1">The sequence shown here is derived from an EMBL/GenBank/DDBJ whole genome shotgun (WGS) entry which is preliminary data.</text>
</comment>
<dbReference type="Proteomes" id="UP001472677">
    <property type="component" value="Unassembled WGS sequence"/>
</dbReference>
<sequence length="140" mass="15461">MPPDTAMLAISHFVSNSSGKMAKKRNGETLPQSSLQDNFQVAIGVDVDQARTIKGNLEEFCLHSGHWVNARKSQVPSLGLLRPWASSDLSTFDHLHFSYSAQDDGDWNVQRLSEFLDPSIVPHVIGVLPPSLEDRHNTVA</sequence>
<protein>
    <submittedName>
        <fullName evidence="1">Uncharacterized protein</fullName>
    </submittedName>
</protein>
<name>A0ABR2FDQ2_9ROSI</name>
<accession>A0ABR2FDQ2</accession>
<dbReference type="EMBL" id="JBBPBM010000006">
    <property type="protein sequence ID" value="KAK8579001.1"/>
    <property type="molecule type" value="Genomic_DNA"/>
</dbReference>
<gene>
    <name evidence="1" type="ORF">V6N12_069336</name>
</gene>
<organism evidence="1 2">
    <name type="scientific">Hibiscus sabdariffa</name>
    <name type="common">roselle</name>
    <dbReference type="NCBI Taxonomy" id="183260"/>
    <lineage>
        <taxon>Eukaryota</taxon>
        <taxon>Viridiplantae</taxon>
        <taxon>Streptophyta</taxon>
        <taxon>Embryophyta</taxon>
        <taxon>Tracheophyta</taxon>
        <taxon>Spermatophyta</taxon>
        <taxon>Magnoliopsida</taxon>
        <taxon>eudicotyledons</taxon>
        <taxon>Gunneridae</taxon>
        <taxon>Pentapetalae</taxon>
        <taxon>rosids</taxon>
        <taxon>malvids</taxon>
        <taxon>Malvales</taxon>
        <taxon>Malvaceae</taxon>
        <taxon>Malvoideae</taxon>
        <taxon>Hibiscus</taxon>
    </lineage>
</organism>